<dbReference type="AlphaFoldDB" id="A0AAW6RR71"/>
<keyword evidence="3" id="KW-0808">Transferase</keyword>
<dbReference type="RefSeq" id="WP_279525010.1">
    <property type="nucleotide sequence ID" value="NZ_JARVII010000028.1"/>
</dbReference>
<protein>
    <submittedName>
        <fullName evidence="3">Glycosyltransferase family 2 protein</fullName>
        <ecNumber evidence="3">2.4.-.-</ecNumber>
    </submittedName>
</protein>
<dbReference type="Pfam" id="PF00535">
    <property type="entry name" value="Glycos_transf_2"/>
    <property type="match status" value="1"/>
</dbReference>
<evidence type="ECO:0000256" key="1">
    <source>
        <dbReference type="SAM" id="Phobius"/>
    </source>
</evidence>
<organism evidence="3 4">
    <name type="scientific">Ottowia cancrivicina</name>
    <dbReference type="NCBI Taxonomy" id="3040346"/>
    <lineage>
        <taxon>Bacteria</taxon>
        <taxon>Pseudomonadati</taxon>
        <taxon>Pseudomonadota</taxon>
        <taxon>Betaproteobacteria</taxon>
        <taxon>Burkholderiales</taxon>
        <taxon>Comamonadaceae</taxon>
        <taxon>Ottowia</taxon>
    </lineage>
</organism>
<dbReference type="Proteomes" id="UP001237156">
    <property type="component" value="Unassembled WGS sequence"/>
</dbReference>
<feature type="transmembrane region" description="Helical" evidence="1">
    <location>
        <begin position="228"/>
        <end position="249"/>
    </location>
</feature>
<feature type="transmembrane region" description="Helical" evidence="1">
    <location>
        <begin position="261"/>
        <end position="287"/>
    </location>
</feature>
<keyword evidence="1" id="KW-1133">Transmembrane helix</keyword>
<dbReference type="EC" id="2.4.-.-" evidence="3"/>
<feature type="domain" description="Glycosyltransferase 2-like" evidence="2">
    <location>
        <begin position="3"/>
        <end position="167"/>
    </location>
</feature>
<keyword evidence="4" id="KW-1185">Reference proteome</keyword>
<dbReference type="Gene3D" id="3.90.550.10">
    <property type="entry name" value="Spore Coat Polysaccharide Biosynthesis Protein SpsA, Chain A"/>
    <property type="match status" value="1"/>
</dbReference>
<proteinExistence type="predicted"/>
<dbReference type="InterPro" id="IPR050256">
    <property type="entry name" value="Glycosyltransferase_2"/>
</dbReference>
<keyword evidence="1" id="KW-0472">Membrane</keyword>
<dbReference type="EMBL" id="JARVII010000028">
    <property type="protein sequence ID" value="MDG9700255.1"/>
    <property type="molecule type" value="Genomic_DNA"/>
</dbReference>
<reference evidence="3 4" key="1">
    <citation type="submission" date="2023-04" db="EMBL/GenBank/DDBJ databases">
        <title>Ottowia paracancer sp. nov., isolated from human stomach.</title>
        <authorList>
            <person name="Song Y."/>
        </authorList>
    </citation>
    <scope>NUCLEOTIDE SEQUENCE [LARGE SCALE GENOMIC DNA]</scope>
    <source>
        <strain evidence="3 4">10c7w1</strain>
    </source>
</reference>
<comment type="caution">
    <text evidence="3">The sequence shown here is derived from an EMBL/GenBank/DDBJ whole genome shotgun (WGS) entry which is preliminary data.</text>
</comment>
<dbReference type="CDD" id="cd04187">
    <property type="entry name" value="DPM1_like_bac"/>
    <property type="match status" value="1"/>
</dbReference>
<gene>
    <name evidence="3" type="ORF">QB898_11145</name>
</gene>
<keyword evidence="3" id="KW-0328">Glycosyltransferase</keyword>
<accession>A0AAW6RR71</accession>
<dbReference type="GO" id="GO:0016757">
    <property type="term" value="F:glycosyltransferase activity"/>
    <property type="evidence" value="ECO:0007669"/>
    <property type="project" value="UniProtKB-KW"/>
</dbReference>
<sequence>MLSLIVPVYKNEESLPDLLAALQDMNGQLAGSLEVVLVVDGSPDRSYAILQERLPATGLRATLVLLTRNFGAFAAVRMGLELAAGDFFAVMAADLQEPPELALQMLALLEQDQADVVIAERAMRHDPWWQRWQSQLFWTLYRRYVVADMPPGGVDVFACNRAFRDALLALQERRSSLIAQIFWLGFRRAGVPYVRLPRRHGQSAWTWRKKVAYLADSVFAFSDLPLRLLVRAGGLGVLVALALGGAAIVGRLMGWIDVPGYAMTLIVILFFGALNLLSLGIVGAYAWRAYENTKQRPQALALRVQRF</sequence>
<dbReference type="PANTHER" id="PTHR48090:SF8">
    <property type="entry name" value="GLYCOSYLTRANSFERASE CSBB-RELATED"/>
    <property type="match status" value="1"/>
</dbReference>
<keyword evidence="1" id="KW-0812">Transmembrane</keyword>
<name>A0AAW6RR71_9BURK</name>
<dbReference type="InterPro" id="IPR029044">
    <property type="entry name" value="Nucleotide-diphossugar_trans"/>
</dbReference>
<evidence type="ECO:0000259" key="2">
    <source>
        <dbReference type="Pfam" id="PF00535"/>
    </source>
</evidence>
<evidence type="ECO:0000313" key="4">
    <source>
        <dbReference type="Proteomes" id="UP001237156"/>
    </source>
</evidence>
<dbReference type="PANTHER" id="PTHR48090">
    <property type="entry name" value="UNDECAPRENYL-PHOSPHATE 4-DEOXY-4-FORMAMIDO-L-ARABINOSE TRANSFERASE-RELATED"/>
    <property type="match status" value="1"/>
</dbReference>
<dbReference type="GO" id="GO:0005886">
    <property type="term" value="C:plasma membrane"/>
    <property type="evidence" value="ECO:0007669"/>
    <property type="project" value="TreeGrafter"/>
</dbReference>
<dbReference type="SUPFAM" id="SSF53448">
    <property type="entry name" value="Nucleotide-diphospho-sugar transferases"/>
    <property type="match status" value="1"/>
</dbReference>
<evidence type="ECO:0000313" key="3">
    <source>
        <dbReference type="EMBL" id="MDG9700255.1"/>
    </source>
</evidence>
<dbReference type="InterPro" id="IPR001173">
    <property type="entry name" value="Glyco_trans_2-like"/>
</dbReference>